<name>A0A3N0XDB5_ANAGA</name>
<dbReference type="FunFam" id="1.10.750.10:FF:000001">
    <property type="entry name" value="von Hippel-Lindau disease tumor suppressor"/>
    <property type="match status" value="1"/>
</dbReference>
<dbReference type="InterPro" id="IPR024048">
    <property type="entry name" value="VHL_alpha_dom"/>
</dbReference>
<comment type="function">
    <text evidence="13">Involved in the ubiquitination and subsequent proteasomal degradation via the von Hippel-Lindau ubiquitination complex. Seems to act as a target recruitment subunit in the E3 ubiquitin ligase complex and recruits hydroxylated hypoxia-inducible factor (HIF) under normoxic conditions. Involved in transcriptional repression through interaction with HIF1A, HIF1AN and histone deacetylases. Ubiquitinates, in an oxygen-responsive manner, ADRB2. Acts as a negative regulator of mTORC1 by promoting ubiquitination and degradation of RPTOR.</text>
</comment>
<keyword evidence="9" id="KW-0833">Ubl conjugation pathway</keyword>
<organism evidence="18 19">
    <name type="scientific">Anabarilius grahami</name>
    <name type="common">Kanglang fish</name>
    <name type="synonym">Barilius grahami</name>
    <dbReference type="NCBI Taxonomy" id="495550"/>
    <lineage>
        <taxon>Eukaryota</taxon>
        <taxon>Metazoa</taxon>
        <taxon>Chordata</taxon>
        <taxon>Craniata</taxon>
        <taxon>Vertebrata</taxon>
        <taxon>Euteleostomi</taxon>
        <taxon>Actinopterygii</taxon>
        <taxon>Neopterygii</taxon>
        <taxon>Teleostei</taxon>
        <taxon>Ostariophysi</taxon>
        <taxon>Cypriniformes</taxon>
        <taxon>Xenocyprididae</taxon>
        <taxon>Xenocypridinae</taxon>
        <taxon>Xenocypridinae incertae sedis</taxon>
        <taxon>Anabarilius</taxon>
    </lineage>
</organism>
<sequence>MAEQEAPAPLKSLNSYDQTFISFINKSNRNAEAWWLNFSGKPVSYGDIKPGNSLKMNTYLTHPWIFRAPDGAKLLANLSEVYFPTQAQYEEYGPPRYQPVYVTAPVYSLQEYCARLIRSIVRKEDICKLEIPNGLRKDLSREPDILRDIKSLSANRSINGSD</sequence>
<evidence type="ECO:0000256" key="6">
    <source>
        <dbReference type="ARBA" id="ARBA00010057"/>
    </source>
</evidence>
<comment type="caution">
    <text evidence="18">The sequence shown here is derived from an EMBL/GenBank/DDBJ whole genome shotgun (WGS) entry which is preliminary data.</text>
</comment>
<feature type="domain" description="von Hippel-Lindau disease tumour suppressor beta" evidence="16">
    <location>
        <begin position="10"/>
        <end position="88"/>
    </location>
</feature>
<dbReference type="Gene3D" id="2.60.40.780">
    <property type="entry name" value="von Hippel-Lindau disease tumour suppressor, beta domain"/>
    <property type="match status" value="1"/>
</dbReference>
<reference evidence="18 19" key="1">
    <citation type="submission" date="2018-10" db="EMBL/GenBank/DDBJ databases">
        <title>Genome assembly for a Yunnan-Guizhou Plateau 3E fish, Anabarilius grahami (Regan), and its evolutionary and genetic applications.</title>
        <authorList>
            <person name="Jiang W."/>
        </authorList>
    </citation>
    <scope>NUCLEOTIDE SEQUENCE [LARGE SCALE GENOMIC DNA]</scope>
    <source>
        <strain evidence="18">AG-KIZ</strain>
        <tissue evidence="18">Muscle</tissue>
    </source>
</reference>
<evidence type="ECO:0000259" key="16">
    <source>
        <dbReference type="Pfam" id="PF01847"/>
    </source>
</evidence>
<dbReference type="AlphaFoldDB" id="A0A3N0XDB5"/>
<keyword evidence="10" id="KW-0256">Endoplasmic reticulum</keyword>
<gene>
    <name evidence="18" type="ORF">DPX16_12939</name>
</gene>
<keyword evidence="12" id="KW-0539">Nucleus</keyword>
<evidence type="ECO:0000313" key="19">
    <source>
        <dbReference type="Proteomes" id="UP000281406"/>
    </source>
</evidence>
<evidence type="ECO:0000256" key="15">
    <source>
        <dbReference type="ARBA" id="ARBA00080646"/>
    </source>
</evidence>
<evidence type="ECO:0000259" key="17">
    <source>
        <dbReference type="Pfam" id="PF17211"/>
    </source>
</evidence>
<comment type="subcellular location">
    <subcellularLocation>
        <location evidence="2">Cell membrane</location>
        <topology evidence="2">Peripheral membrane protein</topology>
    </subcellularLocation>
    <subcellularLocation>
        <location evidence="4">Cytoplasm</location>
    </subcellularLocation>
    <subcellularLocation>
        <location evidence="3">Endoplasmic reticulum</location>
    </subcellularLocation>
    <subcellularLocation>
        <location evidence="1">Nucleus</location>
    </subcellularLocation>
</comment>
<dbReference type="GO" id="GO:0005634">
    <property type="term" value="C:nucleus"/>
    <property type="evidence" value="ECO:0007669"/>
    <property type="project" value="UniProtKB-SubCell"/>
</dbReference>
<dbReference type="Gene3D" id="1.10.750.10">
    <property type="entry name" value="von Hippel-Lindau disease tumour suppressor, alpha domain"/>
    <property type="match status" value="1"/>
</dbReference>
<dbReference type="GO" id="GO:0001666">
    <property type="term" value="P:response to hypoxia"/>
    <property type="evidence" value="ECO:0007669"/>
    <property type="project" value="UniProtKB-ARBA"/>
</dbReference>
<evidence type="ECO:0000256" key="13">
    <source>
        <dbReference type="ARBA" id="ARBA00059036"/>
    </source>
</evidence>
<protein>
    <recommendedName>
        <fullName evidence="14">von Hippel-Lindau disease tumor suppressor</fullName>
    </recommendedName>
    <alternativeName>
        <fullName evidence="15">pVHL</fullName>
    </alternativeName>
</protein>
<accession>A0A3N0XDB5</accession>
<comment type="similarity">
    <text evidence="6">Belongs to the VHL family.</text>
</comment>
<dbReference type="InterPro" id="IPR024053">
    <property type="entry name" value="VHL_beta_dom"/>
</dbReference>
<evidence type="ECO:0000313" key="18">
    <source>
        <dbReference type="EMBL" id="ROI15387.1"/>
    </source>
</evidence>
<evidence type="ECO:0000256" key="9">
    <source>
        <dbReference type="ARBA" id="ARBA00022786"/>
    </source>
</evidence>
<evidence type="ECO:0000256" key="1">
    <source>
        <dbReference type="ARBA" id="ARBA00004123"/>
    </source>
</evidence>
<evidence type="ECO:0000256" key="7">
    <source>
        <dbReference type="ARBA" id="ARBA00022475"/>
    </source>
</evidence>
<dbReference type="Pfam" id="PF01847">
    <property type="entry name" value="VHL"/>
    <property type="match status" value="1"/>
</dbReference>
<dbReference type="InterPro" id="IPR037140">
    <property type="entry name" value="VHL_beta_dom_sf"/>
</dbReference>
<evidence type="ECO:0000256" key="8">
    <source>
        <dbReference type="ARBA" id="ARBA00022490"/>
    </source>
</evidence>
<dbReference type="GO" id="GO:0010468">
    <property type="term" value="P:regulation of gene expression"/>
    <property type="evidence" value="ECO:0007669"/>
    <property type="project" value="UniProtKB-ARBA"/>
</dbReference>
<proteinExistence type="inferred from homology"/>
<keyword evidence="8" id="KW-0963">Cytoplasm</keyword>
<comment type="pathway">
    <text evidence="5">Protein modification; protein ubiquitination.</text>
</comment>
<dbReference type="OrthoDB" id="413400at2759"/>
<evidence type="ECO:0000256" key="10">
    <source>
        <dbReference type="ARBA" id="ARBA00022824"/>
    </source>
</evidence>
<dbReference type="FunFam" id="2.60.40.780:FF:000001">
    <property type="entry name" value="von Hippel-Lindau disease tumor suppressor"/>
    <property type="match status" value="1"/>
</dbReference>
<evidence type="ECO:0000256" key="4">
    <source>
        <dbReference type="ARBA" id="ARBA00004496"/>
    </source>
</evidence>
<dbReference type="InterPro" id="IPR036208">
    <property type="entry name" value="VHL_sf"/>
</dbReference>
<dbReference type="SUPFAM" id="SSF49468">
    <property type="entry name" value="VHL"/>
    <property type="match status" value="1"/>
</dbReference>
<evidence type="ECO:0000256" key="12">
    <source>
        <dbReference type="ARBA" id="ARBA00023242"/>
    </source>
</evidence>
<dbReference type="EMBL" id="RJVU01079805">
    <property type="protein sequence ID" value="ROI15387.1"/>
    <property type="molecule type" value="Genomic_DNA"/>
</dbReference>
<feature type="domain" description="von Hippel-Lindau disease tumour suppressor alpha" evidence="17">
    <location>
        <begin position="107"/>
        <end position="153"/>
    </location>
</feature>
<dbReference type="InterPro" id="IPR022772">
    <property type="entry name" value="VHL_tumour_suppress_b/a_dom"/>
</dbReference>
<dbReference type="Pfam" id="PF17211">
    <property type="entry name" value="VHL_C"/>
    <property type="match status" value="1"/>
</dbReference>
<evidence type="ECO:0000256" key="14">
    <source>
        <dbReference type="ARBA" id="ARBA00072532"/>
    </source>
</evidence>
<dbReference type="GO" id="GO:0005886">
    <property type="term" value="C:plasma membrane"/>
    <property type="evidence" value="ECO:0007669"/>
    <property type="project" value="UniProtKB-SubCell"/>
</dbReference>
<dbReference type="InterPro" id="IPR037139">
    <property type="entry name" value="VHL_alpha_dom_sf"/>
</dbReference>
<dbReference type="GO" id="GO:0005783">
    <property type="term" value="C:endoplasmic reticulum"/>
    <property type="evidence" value="ECO:0007669"/>
    <property type="project" value="UniProtKB-SubCell"/>
</dbReference>
<evidence type="ECO:0000256" key="5">
    <source>
        <dbReference type="ARBA" id="ARBA00004906"/>
    </source>
</evidence>
<evidence type="ECO:0000256" key="3">
    <source>
        <dbReference type="ARBA" id="ARBA00004240"/>
    </source>
</evidence>
<keyword evidence="11" id="KW-0472">Membrane</keyword>
<keyword evidence="19" id="KW-1185">Reference proteome</keyword>
<keyword evidence="7" id="KW-1003">Cell membrane</keyword>
<evidence type="ECO:0000256" key="2">
    <source>
        <dbReference type="ARBA" id="ARBA00004202"/>
    </source>
</evidence>
<evidence type="ECO:0000256" key="11">
    <source>
        <dbReference type="ARBA" id="ARBA00023136"/>
    </source>
</evidence>
<dbReference type="Proteomes" id="UP000281406">
    <property type="component" value="Unassembled WGS sequence"/>
</dbReference>
<dbReference type="CDD" id="cd05468">
    <property type="entry name" value="pVHL"/>
    <property type="match status" value="1"/>
</dbReference>